<dbReference type="Proteomes" id="UP000001037">
    <property type="component" value="Chromosome"/>
</dbReference>
<dbReference type="InParanoid" id="G0ED95"/>
<dbReference type="OrthoDB" id="18248at2157"/>
<dbReference type="KEGG" id="pfm:Pyrfu_1920"/>
<evidence type="ECO:0000313" key="1">
    <source>
        <dbReference type="EMBL" id="AEM39773.1"/>
    </source>
</evidence>
<evidence type="ECO:0000313" key="2">
    <source>
        <dbReference type="Proteomes" id="UP000001037"/>
    </source>
</evidence>
<keyword evidence="2" id="KW-1185">Reference proteome</keyword>
<dbReference type="PANTHER" id="PTHR35517:SF1">
    <property type="entry name" value="PROTEIN ARGININE N-METHYLTRANSFERASE SFM1"/>
    <property type="match status" value="1"/>
</dbReference>
<accession>G0ED95</accession>
<proteinExistence type="predicted"/>
<sequence length="257" mass="29099">MISWLCLYASVPRGVRFWGLREPNWAMKSSPITDPAFKPLPRRDALGPRGVKPLIVIEHCEDHLSRWVLYEYEDVVRLAGRERVVFTNVSRSEWCEKLSRLARCYRESVAELRGVLWSSPERVIILDPSADKLLEPRDTRDAEVVVVGGILGDHPPRGRTRRCITERISGARARSLGPHQLSIDGAVYVYLRVEDGLTPSQVPLVVNPKLQLETLPGIEVEVELPFAYPLVDGKPLIPEGVLRLLKSGLPYYEAMRM</sequence>
<dbReference type="HOGENOM" id="CLU_080487_1_0_2"/>
<dbReference type="PANTHER" id="PTHR35517">
    <property type="entry name" value="PROTEIN ARGININE N-METHYLTRANSFERASE SFM1"/>
    <property type="match status" value="1"/>
</dbReference>
<dbReference type="eggNOG" id="arCOG00968">
    <property type="taxonomic scope" value="Archaea"/>
</dbReference>
<organism evidence="1 2">
    <name type="scientific">Pyrolobus fumarii (strain DSM 11204 / 1A)</name>
    <dbReference type="NCBI Taxonomy" id="694429"/>
    <lineage>
        <taxon>Archaea</taxon>
        <taxon>Thermoproteota</taxon>
        <taxon>Thermoprotei</taxon>
        <taxon>Desulfurococcales</taxon>
        <taxon>Pyrodictiaceae</taxon>
        <taxon>Pyrolobus</taxon>
    </lineage>
</organism>
<dbReference type="GeneID" id="11138259"/>
<evidence type="ECO:0008006" key="3">
    <source>
        <dbReference type="Google" id="ProtNLM"/>
    </source>
</evidence>
<gene>
    <name evidence="1" type="ordered locus">Pyrfu_1920</name>
</gene>
<dbReference type="STRING" id="694429.Pyrfu_1920"/>
<dbReference type="GO" id="GO:0035241">
    <property type="term" value="F:protein-arginine omega-N monomethyltransferase activity"/>
    <property type="evidence" value="ECO:0007669"/>
    <property type="project" value="TreeGrafter"/>
</dbReference>
<dbReference type="EMBL" id="CP002838">
    <property type="protein sequence ID" value="AEM39773.1"/>
    <property type="molecule type" value="Genomic_DNA"/>
</dbReference>
<dbReference type="RefSeq" id="WP_014027450.1">
    <property type="nucleotide sequence ID" value="NC_015931.1"/>
</dbReference>
<protein>
    <recommendedName>
        <fullName evidence="3">SAM-dependent RNA methyltransferase</fullName>
    </recommendedName>
</protein>
<dbReference type="InterPro" id="IPR007364">
    <property type="entry name" value="SFM1-like"/>
</dbReference>
<name>G0ED95_PYRF1</name>
<reference evidence="1 2" key="1">
    <citation type="journal article" date="2011" name="Stand. Genomic Sci.">
        <title>Complete genome sequence of the hyperthermophilic chemolithoautotroph Pyrolobus fumarii type strain (1A).</title>
        <authorList>
            <person name="Anderson I."/>
            <person name="Goker M."/>
            <person name="Nolan M."/>
            <person name="Lucas S."/>
            <person name="Hammon N."/>
            <person name="Deshpande S."/>
            <person name="Cheng J.F."/>
            <person name="Tapia R."/>
            <person name="Han C."/>
            <person name="Goodwin L."/>
            <person name="Pitluck S."/>
            <person name="Huntemann M."/>
            <person name="Liolios K."/>
            <person name="Ivanova N."/>
            <person name="Pagani I."/>
            <person name="Mavromatis K."/>
            <person name="Ovchinikova G."/>
            <person name="Pati A."/>
            <person name="Chen A."/>
            <person name="Palaniappan K."/>
            <person name="Land M."/>
            <person name="Hauser L."/>
            <person name="Brambilla E.M."/>
            <person name="Huber H."/>
            <person name="Yasawong M."/>
            <person name="Rohde M."/>
            <person name="Spring S."/>
            <person name="Abt B."/>
            <person name="Sikorski J."/>
            <person name="Wirth R."/>
            <person name="Detter J.C."/>
            <person name="Woyke T."/>
            <person name="Bristow J."/>
            <person name="Eisen J.A."/>
            <person name="Markowitz V."/>
            <person name="Hugenholtz P."/>
            <person name="Kyrpides N.C."/>
            <person name="Klenk H.P."/>
            <person name="Lapidus A."/>
        </authorList>
    </citation>
    <scope>NUCLEOTIDE SEQUENCE [LARGE SCALE GENOMIC DNA]</scope>
    <source>
        <strain evidence="2">DSM 11204 / 1A</strain>
    </source>
</reference>
<dbReference type="AlphaFoldDB" id="G0ED95"/>
<dbReference type="CDD" id="cd18090">
    <property type="entry name" value="Arginine_MT_Sfm1"/>
    <property type="match status" value="1"/>
</dbReference>
<dbReference type="Pfam" id="PF04252">
    <property type="entry name" value="SFM1-like"/>
    <property type="match status" value="1"/>
</dbReference>